<dbReference type="FunFam" id="2.30.29.30:FF:000014">
    <property type="entry name" value="Homer homolog 1 (Drosophila)"/>
    <property type="match status" value="1"/>
</dbReference>
<dbReference type="InterPro" id="IPR045027">
    <property type="entry name" value="Homer"/>
</dbReference>
<dbReference type="Gene3D" id="2.30.29.30">
    <property type="entry name" value="Pleckstrin-homology domain (PH domain)/Phosphotyrosine-binding domain (PTB)"/>
    <property type="match status" value="1"/>
</dbReference>
<evidence type="ECO:0000256" key="5">
    <source>
        <dbReference type="ARBA" id="ARBA00023606"/>
    </source>
</evidence>
<comment type="subcellular location">
    <subcellularLocation>
        <location evidence="1">Cytoplasm</location>
    </subcellularLocation>
    <subcellularLocation>
        <location evidence="6">Postsynaptic density</location>
    </subcellularLocation>
</comment>
<reference evidence="9" key="1">
    <citation type="submission" date="2021-02" db="EMBL/GenBank/DDBJ databases">
        <authorList>
            <person name="Nowell W R."/>
        </authorList>
    </citation>
    <scope>NUCLEOTIDE SEQUENCE</scope>
</reference>
<dbReference type="SUPFAM" id="SSF50729">
    <property type="entry name" value="PH domain-like"/>
    <property type="match status" value="1"/>
</dbReference>
<evidence type="ECO:0000256" key="4">
    <source>
        <dbReference type="ARBA" id="ARBA00023054"/>
    </source>
</evidence>
<dbReference type="PANTHER" id="PTHR10918">
    <property type="entry name" value="HOMER"/>
    <property type="match status" value="1"/>
</dbReference>
<evidence type="ECO:0000313" key="10">
    <source>
        <dbReference type="Proteomes" id="UP000663864"/>
    </source>
</evidence>
<dbReference type="InterPro" id="IPR011993">
    <property type="entry name" value="PH-like_dom_sf"/>
</dbReference>
<protein>
    <recommendedName>
        <fullName evidence="8">WH1 domain-containing protein</fullName>
    </recommendedName>
</protein>
<dbReference type="GO" id="GO:0035256">
    <property type="term" value="F:G protein-coupled glutamate receptor binding"/>
    <property type="evidence" value="ECO:0007669"/>
    <property type="project" value="InterPro"/>
</dbReference>
<evidence type="ECO:0000256" key="2">
    <source>
        <dbReference type="ARBA" id="ARBA00022490"/>
    </source>
</evidence>
<dbReference type="EMBL" id="CAJNOT010000530">
    <property type="protein sequence ID" value="CAF1012782.1"/>
    <property type="molecule type" value="Genomic_DNA"/>
</dbReference>
<dbReference type="InterPro" id="IPR044100">
    <property type="entry name" value="Homer_EVH1"/>
</dbReference>
<dbReference type="AlphaFoldDB" id="A0A814HM99"/>
<dbReference type="InterPro" id="IPR000697">
    <property type="entry name" value="WH1/EVH1_dom"/>
</dbReference>
<feature type="domain" description="WH1" evidence="8">
    <location>
        <begin position="5"/>
        <end position="117"/>
    </location>
</feature>
<evidence type="ECO:0000256" key="3">
    <source>
        <dbReference type="ARBA" id="ARBA00023018"/>
    </source>
</evidence>
<keyword evidence="2" id="KW-0963">Cytoplasm</keyword>
<dbReference type="CDD" id="cd01206">
    <property type="entry name" value="EVH1_Homer_Vesl"/>
    <property type="match status" value="1"/>
</dbReference>
<sequence>MHLNMNMGEQSPLFTCKAHIFQVDPDTRKSWIPLSNGAVNVQIFHDSVKNVYRIVSVDGSKLLINTIVTARMSFTKTSQKFCQWIDSRANHVYGLGFANETELKRFMDKFIEVKEATRNAFRSSSVDARQTFRSESDWAIQTNRLDQSLQLKQENAQLKFALAQSSNNIKKYQEELDILRNNNVKLTTALQESHANVEEWKRQLQFYRDECSRLRQMIPSRHSPIGGQVSETQDLKYLLDNTDRRYKDQEQKILQLENQIQRYISQIGLLQDRLAESETDNQNLRNELHRRTPQDSYMNRVVCRSPSHRNSQQLMRLCDLFESKSNDFNQAITMKSQDLQRLCSQITQTIIEM</sequence>
<evidence type="ECO:0000313" key="9">
    <source>
        <dbReference type="EMBL" id="CAF1012782.1"/>
    </source>
</evidence>
<dbReference type="Gene3D" id="1.10.287.1490">
    <property type="match status" value="1"/>
</dbReference>
<organism evidence="9 10">
    <name type="scientific">Rotaria sordida</name>
    <dbReference type="NCBI Taxonomy" id="392033"/>
    <lineage>
        <taxon>Eukaryota</taxon>
        <taxon>Metazoa</taxon>
        <taxon>Spiralia</taxon>
        <taxon>Gnathifera</taxon>
        <taxon>Rotifera</taxon>
        <taxon>Eurotatoria</taxon>
        <taxon>Bdelloidea</taxon>
        <taxon>Philodinida</taxon>
        <taxon>Philodinidae</taxon>
        <taxon>Rotaria</taxon>
    </lineage>
</organism>
<keyword evidence="4 7" id="KW-0175">Coiled coil</keyword>
<proteinExistence type="inferred from homology"/>
<evidence type="ECO:0000256" key="7">
    <source>
        <dbReference type="SAM" id="Coils"/>
    </source>
</evidence>
<comment type="caution">
    <text evidence="9">The sequence shown here is derived from an EMBL/GenBank/DDBJ whole genome shotgun (WGS) entry which is preliminary data.</text>
</comment>
<dbReference type="GO" id="GO:0014069">
    <property type="term" value="C:postsynaptic density"/>
    <property type="evidence" value="ECO:0007669"/>
    <property type="project" value="UniProtKB-SubCell"/>
</dbReference>
<accession>A0A814HM99</accession>
<evidence type="ECO:0000256" key="6">
    <source>
        <dbReference type="ARBA" id="ARBA00034105"/>
    </source>
</evidence>
<comment type="similarity">
    <text evidence="5">Belongs to the Homer family.</text>
</comment>
<dbReference type="Pfam" id="PF00568">
    <property type="entry name" value="WH1"/>
    <property type="match status" value="1"/>
</dbReference>
<gene>
    <name evidence="9" type="ORF">ZHD862_LOCUS13121</name>
</gene>
<dbReference type="GO" id="GO:0007216">
    <property type="term" value="P:G protein-coupled glutamate receptor signaling pathway"/>
    <property type="evidence" value="ECO:0007669"/>
    <property type="project" value="InterPro"/>
</dbReference>
<name>A0A814HM99_9BILA</name>
<dbReference type="GO" id="GO:0005737">
    <property type="term" value="C:cytoplasm"/>
    <property type="evidence" value="ECO:0007669"/>
    <property type="project" value="UniProtKB-SubCell"/>
</dbReference>
<dbReference type="Proteomes" id="UP000663864">
    <property type="component" value="Unassembled WGS sequence"/>
</dbReference>
<feature type="coiled-coil region" evidence="7">
    <location>
        <begin position="155"/>
        <end position="287"/>
    </location>
</feature>
<keyword evidence="3" id="KW-0770">Synapse</keyword>
<dbReference type="PROSITE" id="PS50229">
    <property type="entry name" value="WH1"/>
    <property type="match status" value="1"/>
</dbReference>
<evidence type="ECO:0000259" key="8">
    <source>
        <dbReference type="PROSITE" id="PS50229"/>
    </source>
</evidence>
<dbReference type="SMART" id="SM00461">
    <property type="entry name" value="WH1"/>
    <property type="match status" value="1"/>
</dbReference>
<dbReference type="SUPFAM" id="SSF57997">
    <property type="entry name" value="Tropomyosin"/>
    <property type="match status" value="1"/>
</dbReference>
<evidence type="ECO:0000256" key="1">
    <source>
        <dbReference type="ARBA" id="ARBA00004496"/>
    </source>
</evidence>